<dbReference type="GeneID" id="69753095"/>
<evidence type="ECO:0000313" key="6">
    <source>
        <dbReference type="Proteomes" id="UP000259400"/>
    </source>
</evidence>
<evidence type="ECO:0000313" key="4">
    <source>
        <dbReference type="EMBL" id="VVK13516.1"/>
    </source>
</evidence>
<reference evidence="3 5" key="1">
    <citation type="submission" date="2018-08" db="EMBL/GenBank/DDBJ databases">
        <authorList>
            <consortium name="Pathogen Informatics"/>
        </authorList>
    </citation>
    <scope>NUCLEOTIDE SEQUENCE [LARGE SCALE GENOMIC DNA]</scope>
    <source>
        <strain evidence="4 6">EuSCAPE_IL010</strain>
        <strain evidence="3 5">EuSCAPE_IT371</strain>
    </source>
</reference>
<accession>A0A6C2VEI2</accession>
<dbReference type="Proteomes" id="UP000257712">
    <property type="component" value="Unassembled WGS sequence"/>
</dbReference>
<dbReference type="KEGG" id="kqv:B8P98_01825"/>
<dbReference type="RefSeq" id="WP_025711892.1">
    <property type="nucleotide sequence ID" value="NZ_CAAHGB010000003.1"/>
</dbReference>
<gene>
    <name evidence="4" type="ORF">SAMEA3538468_04205</name>
    <name evidence="3" type="ORF">SAMEA3538780_01352</name>
</gene>
<feature type="compositionally biased region" description="Low complexity" evidence="1">
    <location>
        <begin position="115"/>
        <end position="126"/>
    </location>
</feature>
<accession>A0A223U517</accession>
<feature type="chain" id="PRO_5044198135" evidence="2">
    <location>
        <begin position="18"/>
        <end position="126"/>
    </location>
</feature>
<dbReference type="Pfam" id="PF10748">
    <property type="entry name" value="HofP"/>
    <property type="match status" value="1"/>
</dbReference>
<comment type="caution">
    <text evidence="3">The sequence shown here is derived from an EMBL/GenBank/DDBJ whole genome shotgun (WGS) entry which is preliminary data.</text>
</comment>
<name>A0A223U517_9ENTR</name>
<feature type="signal peptide" evidence="2">
    <location>
        <begin position="1"/>
        <end position="17"/>
    </location>
</feature>
<keyword evidence="6" id="KW-1185">Reference proteome</keyword>
<protein>
    <submittedName>
        <fullName evidence="4">Protein of uncharacterized function (DUF2531)</fullName>
    </submittedName>
    <submittedName>
        <fullName evidence="3">Type IV pilus biogenesis protein PilP</fullName>
    </submittedName>
</protein>
<dbReference type="AlphaFoldDB" id="A0A223U517"/>
<evidence type="ECO:0000313" key="5">
    <source>
        <dbReference type="Proteomes" id="UP000257712"/>
    </source>
</evidence>
<dbReference type="EMBL" id="UJYZ02000025">
    <property type="protein sequence ID" value="VVK13516.1"/>
    <property type="molecule type" value="Genomic_DNA"/>
</dbReference>
<evidence type="ECO:0000313" key="3">
    <source>
        <dbReference type="EMBL" id="SXD91345.1"/>
    </source>
</evidence>
<evidence type="ECO:0000256" key="2">
    <source>
        <dbReference type="SAM" id="SignalP"/>
    </source>
</evidence>
<keyword evidence="2" id="KW-0732">Signal</keyword>
<organism evidence="3 5">
    <name type="scientific">Klebsiella quasivariicola</name>
    <dbReference type="NCBI Taxonomy" id="2026240"/>
    <lineage>
        <taxon>Bacteria</taxon>
        <taxon>Pseudomonadati</taxon>
        <taxon>Pseudomonadota</taxon>
        <taxon>Gammaproteobacteria</taxon>
        <taxon>Enterobacterales</taxon>
        <taxon>Enterobacteriaceae</taxon>
        <taxon>Klebsiella/Raoultella group</taxon>
        <taxon>Klebsiella</taxon>
        <taxon>Klebsiella pneumoniae complex</taxon>
    </lineage>
</organism>
<dbReference type="Proteomes" id="UP000259400">
    <property type="component" value="Unassembled WGS sequence"/>
</dbReference>
<evidence type="ECO:0000256" key="1">
    <source>
        <dbReference type="SAM" id="MobiDB-lite"/>
    </source>
</evidence>
<sequence>MIGKRWALLWLPLSLLAAGRDPFLPVEDPCRTAQLSQWRYGGAAGDDAGWRGFLQDGSGKWQRVQINEQLPTGWRVNRMTPGELEIATPAGCEPPAWRWQREGKQHNAMDKPPVSAAASGSGRRAK</sequence>
<dbReference type="InterPro" id="IPR019684">
    <property type="entry name" value="HofP"/>
</dbReference>
<dbReference type="EMBL" id="UJZG01000003">
    <property type="protein sequence ID" value="SXD91345.1"/>
    <property type="molecule type" value="Genomic_DNA"/>
</dbReference>
<feature type="region of interest" description="Disordered" evidence="1">
    <location>
        <begin position="102"/>
        <end position="126"/>
    </location>
</feature>
<proteinExistence type="predicted"/>